<reference evidence="2" key="1">
    <citation type="submission" date="2022-11" db="UniProtKB">
        <authorList>
            <consortium name="WormBaseParasite"/>
        </authorList>
    </citation>
    <scope>IDENTIFICATION</scope>
</reference>
<name>A0A915KWH1_ROMCU</name>
<proteinExistence type="predicted"/>
<evidence type="ECO:0000313" key="1">
    <source>
        <dbReference type="Proteomes" id="UP000887565"/>
    </source>
</evidence>
<protein>
    <submittedName>
        <fullName evidence="2">DUF4201 domain-containing protein</fullName>
    </submittedName>
</protein>
<dbReference type="Proteomes" id="UP000887565">
    <property type="component" value="Unplaced"/>
</dbReference>
<dbReference type="AlphaFoldDB" id="A0A915KWH1"/>
<evidence type="ECO:0000313" key="2">
    <source>
        <dbReference type="WBParaSite" id="nRc.2.0.1.t43292-RA"/>
    </source>
</evidence>
<dbReference type="WBParaSite" id="nRc.2.0.1.t43292-RA">
    <property type="protein sequence ID" value="nRc.2.0.1.t43292-RA"/>
    <property type="gene ID" value="nRc.2.0.1.g43292"/>
</dbReference>
<keyword evidence="1" id="KW-1185">Reference proteome</keyword>
<organism evidence="1 2">
    <name type="scientific">Romanomermis culicivorax</name>
    <name type="common">Nematode worm</name>
    <dbReference type="NCBI Taxonomy" id="13658"/>
    <lineage>
        <taxon>Eukaryota</taxon>
        <taxon>Metazoa</taxon>
        <taxon>Ecdysozoa</taxon>
        <taxon>Nematoda</taxon>
        <taxon>Enoplea</taxon>
        <taxon>Dorylaimia</taxon>
        <taxon>Mermithida</taxon>
        <taxon>Mermithoidea</taxon>
        <taxon>Mermithidae</taxon>
        <taxon>Romanomermis</taxon>
    </lineage>
</organism>
<accession>A0A915KWH1</accession>
<sequence length="220" mass="26214">MLVDERKLWSIVDIENNFDQKMRTLSEELDMVNSKLKGSEIYNQNLSKEIMKKKNKKTLRDVEQGLCRISYLSSTSVKSENDVYKSLRCKMLAEMAVLGSDTTETHIIIDQMKQRLNRLNKQLKLLDDERPILLFRKLSERRQYEEYFRSAHERIEMLISKRDSLKVQNEKLNTFPNFEEMKRVVVDLLEKIDKKNKYLKDLKKSYKIMCELHINVAQNA</sequence>